<dbReference type="SUPFAM" id="SSF53383">
    <property type="entry name" value="PLP-dependent transferases"/>
    <property type="match status" value="1"/>
</dbReference>
<dbReference type="PANTHER" id="PTHR46383:SF1">
    <property type="entry name" value="ASPARTATE AMINOTRANSFERASE"/>
    <property type="match status" value="1"/>
</dbReference>
<reference evidence="10 13" key="1">
    <citation type="submission" date="2016-10" db="EMBL/GenBank/DDBJ databases">
        <authorList>
            <person name="de Groot N.N."/>
        </authorList>
    </citation>
    <scope>NUCLEOTIDE SEQUENCE [LARGE SCALE GENOMIC DNA]</scope>
    <source>
        <strain evidence="10 13">WG7</strain>
    </source>
</reference>
<dbReference type="CDD" id="cd00609">
    <property type="entry name" value="AAT_like"/>
    <property type="match status" value="1"/>
</dbReference>
<dbReference type="Proteomes" id="UP000247389">
    <property type="component" value="Unassembled WGS sequence"/>
</dbReference>
<accession>A0A1G7EXQ8</accession>
<dbReference type="FunFam" id="3.40.640.10:FF:000033">
    <property type="entry name" value="Aspartate aminotransferase"/>
    <property type="match status" value="1"/>
</dbReference>
<reference evidence="12 14" key="2">
    <citation type="submission" date="2016-10" db="EMBL/GenBank/DDBJ databases">
        <authorList>
            <person name="Varghese N."/>
            <person name="Submissions S."/>
        </authorList>
    </citation>
    <scope>NUCLEOTIDE SEQUENCE [LARGE SCALE GENOMIC DNA]</scope>
    <source>
        <strain evidence="9 14">WG2</strain>
        <strain evidence="11 12">WG5</strain>
    </source>
</reference>
<evidence type="ECO:0000256" key="4">
    <source>
        <dbReference type="ARBA" id="ARBA00022679"/>
    </source>
</evidence>
<dbReference type="InterPro" id="IPR015424">
    <property type="entry name" value="PyrdxlP-dep_Trfase"/>
</dbReference>
<dbReference type="EMBL" id="FOHG01000001">
    <property type="protein sequence ID" value="SES61980.1"/>
    <property type="molecule type" value="Genomic_DNA"/>
</dbReference>
<keyword evidence="14" id="KW-1185">Reference proteome</keyword>
<dbReference type="Pfam" id="PF00155">
    <property type="entry name" value="Aminotran_1_2"/>
    <property type="match status" value="1"/>
</dbReference>
<reference evidence="8 15" key="3">
    <citation type="submission" date="2018-04" db="EMBL/GenBank/DDBJ databases">
        <title>Subsurface microbial communities from deep shales in Ohio and West Virginia, USA.</title>
        <authorList>
            <person name="Wrighton K."/>
        </authorList>
    </citation>
    <scope>NUCLEOTIDE SEQUENCE [LARGE SCALE GENOMIC DNA]</scope>
    <source>
        <strain evidence="8 15">MSL28</strain>
    </source>
</reference>
<dbReference type="Proteomes" id="UP000199519">
    <property type="component" value="Unassembled WGS sequence"/>
</dbReference>
<feature type="domain" description="Aminotransferase class I/classII large" evidence="7">
    <location>
        <begin position="32"/>
        <end position="392"/>
    </location>
</feature>
<name>A0A1G7EXQ8_9FIRM</name>
<dbReference type="EMBL" id="FNBJ01000001">
    <property type="protein sequence ID" value="SDE68444.1"/>
    <property type="molecule type" value="Genomic_DNA"/>
</dbReference>
<dbReference type="EMBL" id="QICM01000012">
    <property type="protein sequence ID" value="PXV65986.1"/>
    <property type="molecule type" value="Genomic_DNA"/>
</dbReference>
<evidence type="ECO:0000259" key="7">
    <source>
        <dbReference type="Pfam" id="PF00155"/>
    </source>
</evidence>
<comment type="similarity">
    <text evidence="2 6">Belongs to the class-I pyridoxal-phosphate-dependent aminotransferase family.</text>
</comment>
<keyword evidence="5" id="KW-0663">Pyridoxal phosphate</keyword>
<evidence type="ECO:0000313" key="14">
    <source>
        <dbReference type="Proteomes" id="UP000199519"/>
    </source>
</evidence>
<keyword evidence="3 6" id="KW-0032">Aminotransferase</keyword>
<evidence type="ECO:0000256" key="2">
    <source>
        <dbReference type="ARBA" id="ARBA00007441"/>
    </source>
</evidence>
<dbReference type="Proteomes" id="UP000198612">
    <property type="component" value="Unassembled WGS sequence"/>
</dbReference>
<keyword evidence="4 6" id="KW-0808">Transferase</keyword>
<dbReference type="Proteomes" id="UP000198945">
    <property type="component" value="Unassembled WGS sequence"/>
</dbReference>
<dbReference type="InterPro" id="IPR004839">
    <property type="entry name" value="Aminotransferase_I/II_large"/>
</dbReference>
<evidence type="ECO:0000256" key="3">
    <source>
        <dbReference type="ARBA" id="ARBA00022576"/>
    </source>
</evidence>
<dbReference type="AlphaFoldDB" id="A0A1G7EXQ8"/>
<organism evidence="8 15">
    <name type="scientific">Halanaerobium congolense</name>
    <dbReference type="NCBI Taxonomy" id="54121"/>
    <lineage>
        <taxon>Bacteria</taxon>
        <taxon>Bacillati</taxon>
        <taxon>Bacillota</taxon>
        <taxon>Clostridia</taxon>
        <taxon>Halanaerobiales</taxon>
        <taxon>Halanaerobiaceae</taxon>
        <taxon>Halanaerobium</taxon>
    </lineage>
</organism>
<evidence type="ECO:0000256" key="1">
    <source>
        <dbReference type="ARBA" id="ARBA00001933"/>
    </source>
</evidence>
<evidence type="ECO:0000313" key="15">
    <source>
        <dbReference type="Proteomes" id="UP000247389"/>
    </source>
</evidence>
<evidence type="ECO:0000313" key="8">
    <source>
        <dbReference type="EMBL" id="PXV65986.1"/>
    </source>
</evidence>
<dbReference type="Gene3D" id="3.40.640.10">
    <property type="entry name" value="Type I PLP-dependent aspartate aminotransferase-like (Major domain)"/>
    <property type="match status" value="1"/>
</dbReference>
<evidence type="ECO:0000313" key="13">
    <source>
        <dbReference type="Proteomes" id="UP000198945"/>
    </source>
</evidence>
<proteinExistence type="inferred from homology"/>
<dbReference type="InterPro" id="IPR050596">
    <property type="entry name" value="AspAT/PAT-like"/>
</dbReference>
<dbReference type="Gene3D" id="3.90.1150.10">
    <property type="entry name" value="Aspartate Aminotransferase, domain 1"/>
    <property type="match status" value="1"/>
</dbReference>
<comment type="cofactor">
    <cofactor evidence="1 6">
        <name>pyridoxal 5'-phosphate</name>
        <dbReference type="ChEBI" id="CHEBI:597326"/>
    </cofactor>
</comment>
<dbReference type="GO" id="GO:0030170">
    <property type="term" value="F:pyridoxal phosphate binding"/>
    <property type="evidence" value="ECO:0007669"/>
    <property type="project" value="InterPro"/>
</dbReference>
<dbReference type="EMBL" id="FNEH01000001">
    <property type="protein sequence ID" value="SDI03883.1"/>
    <property type="molecule type" value="Genomic_DNA"/>
</dbReference>
<dbReference type="PANTHER" id="PTHR46383">
    <property type="entry name" value="ASPARTATE AMINOTRANSFERASE"/>
    <property type="match status" value="1"/>
</dbReference>
<evidence type="ECO:0000313" key="10">
    <source>
        <dbReference type="EMBL" id="SDI03883.1"/>
    </source>
</evidence>
<protein>
    <recommendedName>
        <fullName evidence="6">Aminotransferase</fullName>
        <ecNumber evidence="6">2.6.1.-</ecNumber>
    </recommendedName>
</protein>
<dbReference type="InterPro" id="IPR015421">
    <property type="entry name" value="PyrdxlP-dep_Trfase_major"/>
</dbReference>
<dbReference type="PRINTS" id="PR00753">
    <property type="entry name" value="ACCSYNTHASE"/>
</dbReference>
<evidence type="ECO:0000313" key="9">
    <source>
        <dbReference type="EMBL" id="SDE68444.1"/>
    </source>
</evidence>
<sequence>MMDYSARIAKIEESKTLAVSKKADKLTADGEDIVSFGAGEPDFPTPEFIKKAAVEAMDKGYTGYTSVSGLPELKESAVNYFADNYSYEYSTDEVIVCNGGKQVLFNALSAIVEPEDEILIPKPYWVSYPEIVKLAGGKPRFIETKVENKYKLTAAELKAAITDQTKAVIINSPSNPDGHFYSKSELRQLIEIIAAEDIFIISDEIYDKLLYDGRDFSSMIELFPELKEKILVVNGMSKSYSMTGWRVGLGFASSEWIAKMTKIQSHTTSNVNTIAQYASAKALASPELKKIVKDRCQIYQKRRDLTAKLLADIAGLKTITPAGAFYFFIDISELISKKIEGQEIEDSLSFTDLLLEYNKVAVVPGIAFGMDNFIRISFALSKEKIREGISRIADFAARLEA</sequence>
<dbReference type="InterPro" id="IPR004838">
    <property type="entry name" value="NHTrfase_class1_PyrdxlP-BS"/>
</dbReference>
<evidence type="ECO:0000256" key="5">
    <source>
        <dbReference type="ARBA" id="ARBA00022898"/>
    </source>
</evidence>
<dbReference type="EC" id="2.6.1.-" evidence="6"/>
<gene>
    <name evidence="8" type="ORF">C8C78_11236</name>
    <name evidence="9" type="ORF">SAMN04488598_101100</name>
    <name evidence="11" type="ORF">SAMN04515652_101191</name>
    <name evidence="10" type="ORF">SAMN04515654_10148</name>
</gene>
<dbReference type="InterPro" id="IPR015422">
    <property type="entry name" value="PyrdxlP-dep_Trfase_small"/>
</dbReference>
<evidence type="ECO:0000256" key="6">
    <source>
        <dbReference type="RuleBase" id="RU000481"/>
    </source>
</evidence>
<evidence type="ECO:0000313" key="11">
    <source>
        <dbReference type="EMBL" id="SES61980.1"/>
    </source>
</evidence>
<dbReference type="GO" id="GO:0006520">
    <property type="term" value="P:amino acid metabolic process"/>
    <property type="evidence" value="ECO:0007669"/>
    <property type="project" value="InterPro"/>
</dbReference>
<dbReference type="PROSITE" id="PS00105">
    <property type="entry name" value="AA_TRANSFER_CLASS_1"/>
    <property type="match status" value="1"/>
</dbReference>
<evidence type="ECO:0000313" key="12">
    <source>
        <dbReference type="Proteomes" id="UP000198612"/>
    </source>
</evidence>
<dbReference type="GO" id="GO:0008483">
    <property type="term" value="F:transaminase activity"/>
    <property type="evidence" value="ECO:0007669"/>
    <property type="project" value="UniProtKB-KW"/>
</dbReference>